<sequence length="316" mass="36715">MTIGARRPVSAARFKAALRAELVRTKLGRHRKRPLSKKFRVLYLVQGPRPAVLSKFYASLISPRSQLLFLAFAAPQPRQFGALEFPKSLLGDGRNLLYLAARAWERLLGYRYHYLIWLDDDIRMLRGDARSFERFLMHWQPALATPSEYAAHAFIPEFFQCSGAGDCSEAFATCHLDHNFIAFHAEVIETLWPLDTRWDKECWWTSQYRQTAEASLRFRGHVLLAKRFTVVNYDHRYEDIGRQWNVTEAFGQAVDQMRARLPANLRHCIRRVEDTPHGFPWGNALRKGSRQYDAWHLGMLQESCDSRWDDSLSPDG</sequence>
<protein>
    <submittedName>
        <fullName evidence="1">Uncharacterized protein</fullName>
    </submittedName>
</protein>
<dbReference type="EMBL" id="CAJNNW010035097">
    <property type="protein sequence ID" value="CAE8725573.1"/>
    <property type="molecule type" value="Genomic_DNA"/>
</dbReference>
<gene>
    <name evidence="1" type="ORF">PGLA2088_LOCUS44182</name>
</gene>
<evidence type="ECO:0000313" key="1">
    <source>
        <dbReference type="EMBL" id="CAE8725573.1"/>
    </source>
</evidence>
<evidence type="ECO:0000313" key="2">
    <source>
        <dbReference type="Proteomes" id="UP000626109"/>
    </source>
</evidence>
<reference evidence="1" key="1">
    <citation type="submission" date="2021-02" db="EMBL/GenBank/DDBJ databases">
        <authorList>
            <person name="Dougan E. K."/>
            <person name="Rhodes N."/>
            <person name="Thang M."/>
            <person name="Chan C."/>
        </authorList>
    </citation>
    <scope>NUCLEOTIDE SEQUENCE</scope>
</reference>
<proteinExistence type="predicted"/>
<name>A0A813LBD2_POLGL</name>
<dbReference type="Proteomes" id="UP000626109">
    <property type="component" value="Unassembled WGS sequence"/>
</dbReference>
<organism evidence="1 2">
    <name type="scientific">Polarella glacialis</name>
    <name type="common">Dinoflagellate</name>
    <dbReference type="NCBI Taxonomy" id="89957"/>
    <lineage>
        <taxon>Eukaryota</taxon>
        <taxon>Sar</taxon>
        <taxon>Alveolata</taxon>
        <taxon>Dinophyceae</taxon>
        <taxon>Suessiales</taxon>
        <taxon>Suessiaceae</taxon>
        <taxon>Polarella</taxon>
    </lineage>
</organism>
<dbReference type="AlphaFoldDB" id="A0A813LBD2"/>
<comment type="caution">
    <text evidence="1">The sequence shown here is derived from an EMBL/GenBank/DDBJ whole genome shotgun (WGS) entry which is preliminary data.</text>
</comment>
<accession>A0A813LBD2</accession>